<reference evidence="1 2" key="1">
    <citation type="submission" date="2021-06" db="EMBL/GenBank/DDBJ databases">
        <title>Caerostris darwini draft genome.</title>
        <authorList>
            <person name="Kono N."/>
            <person name="Arakawa K."/>
        </authorList>
    </citation>
    <scope>NUCLEOTIDE SEQUENCE [LARGE SCALE GENOMIC DNA]</scope>
</reference>
<gene>
    <name evidence="1" type="ORF">CDAR_308211</name>
</gene>
<comment type="caution">
    <text evidence="1">The sequence shown here is derived from an EMBL/GenBank/DDBJ whole genome shotgun (WGS) entry which is preliminary data.</text>
</comment>
<name>A0AAV4SAP9_9ARAC</name>
<dbReference type="AlphaFoldDB" id="A0AAV4SAP9"/>
<dbReference type="Proteomes" id="UP001054837">
    <property type="component" value="Unassembled WGS sequence"/>
</dbReference>
<dbReference type="EMBL" id="BPLQ01007452">
    <property type="protein sequence ID" value="GIY30216.1"/>
    <property type="molecule type" value="Genomic_DNA"/>
</dbReference>
<keyword evidence="2" id="KW-1185">Reference proteome</keyword>
<sequence>MLKSLEALVNLNSGLISQATEFSGSKSWGERSATLSKYEDTADSVAQVIRNPKAHLPLATRFIEVSR</sequence>
<proteinExistence type="predicted"/>
<evidence type="ECO:0000313" key="1">
    <source>
        <dbReference type="EMBL" id="GIY30216.1"/>
    </source>
</evidence>
<organism evidence="1 2">
    <name type="scientific">Caerostris darwini</name>
    <dbReference type="NCBI Taxonomy" id="1538125"/>
    <lineage>
        <taxon>Eukaryota</taxon>
        <taxon>Metazoa</taxon>
        <taxon>Ecdysozoa</taxon>
        <taxon>Arthropoda</taxon>
        <taxon>Chelicerata</taxon>
        <taxon>Arachnida</taxon>
        <taxon>Araneae</taxon>
        <taxon>Araneomorphae</taxon>
        <taxon>Entelegynae</taxon>
        <taxon>Araneoidea</taxon>
        <taxon>Araneidae</taxon>
        <taxon>Caerostris</taxon>
    </lineage>
</organism>
<evidence type="ECO:0000313" key="2">
    <source>
        <dbReference type="Proteomes" id="UP001054837"/>
    </source>
</evidence>
<protein>
    <submittedName>
        <fullName evidence="1">Uncharacterized protein</fullName>
    </submittedName>
</protein>
<accession>A0AAV4SAP9</accession>